<dbReference type="InterPro" id="IPR011991">
    <property type="entry name" value="ArsR-like_HTH"/>
</dbReference>
<dbReference type="Proteomes" id="UP001595851">
    <property type="component" value="Unassembled WGS sequence"/>
</dbReference>
<proteinExistence type="predicted"/>
<dbReference type="RefSeq" id="WP_379529372.1">
    <property type="nucleotide sequence ID" value="NZ_JBHSBI010000009.1"/>
</dbReference>
<evidence type="ECO:0000313" key="6">
    <source>
        <dbReference type="Proteomes" id="UP001595851"/>
    </source>
</evidence>
<dbReference type="CDD" id="cd00090">
    <property type="entry name" value="HTH_ARSR"/>
    <property type="match status" value="1"/>
</dbReference>
<dbReference type="SUPFAM" id="SSF46785">
    <property type="entry name" value="Winged helix' DNA-binding domain"/>
    <property type="match status" value="1"/>
</dbReference>
<evidence type="ECO:0000259" key="4">
    <source>
        <dbReference type="PROSITE" id="PS50995"/>
    </source>
</evidence>
<protein>
    <submittedName>
        <fullName evidence="5">MarR family winged helix-turn-helix transcriptional regulator</fullName>
    </submittedName>
</protein>
<reference evidence="6" key="1">
    <citation type="journal article" date="2019" name="Int. J. Syst. Evol. Microbiol.">
        <title>The Global Catalogue of Microorganisms (GCM) 10K type strain sequencing project: providing services to taxonomists for standard genome sequencing and annotation.</title>
        <authorList>
            <consortium name="The Broad Institute Genomics Platform"/>
            <consortium name="The Broad Institute Genome Sequencing Center for Infectious Disease"/>
            <person name="Wu L."/>
            <person name="Ma J."/>
        </authorList>
    </citation>
    <scope>NUCLEOTIDE SEQUENCE [LARGE SCALE GENOMIC DNA]</scope>
    <source>
        <strain evidence="6">TBRC 1276</strain>
    </source>
</reference>
<dbReference type="PROSITE" id="PS50995">
    <property type="entry name" value="HTH_MARR_2"/>
    <property type="match status" value="1"/>
</dbReference>
<feature type="domain" description="HTH marR-type" evidence="4">
    <location>
        <begin position="7"/>
        <end position="139"/>
    </location>
</feature>
<keyword evidence="1" id="KW-0805">Transcription regulation</keyword>
<dbReference type="InterPro" id="IPR036388">
    <property type="entry name" value="WH-like_DNA-bd_sf"/>
</dbReference>
<dbReference type="InterPro" id="IPR000835">
    <property type="entry name" value="HTH_MarR-typ"/>
</dbReference>
<dbReference type="PRINTS" id="PR00598">
    <property type="entry name" value="HTHMARR"/>
</dbReference>
<sequence>MSSLPRQSSLGDQINHLARLLGNGLRVSIAGTGVTPGQFAQLLALYERDGLTQQELCERVRIDQSTMAHTLNRMRRDGLVIRTTDPDDRRRSRYTLTERARAIQAELTLGARAANVRALDGISPEEYEAFMGTLSRMISNLE</sequence>
<evidence type="ECO:0000256" key="1">
    <source>
        <dbReference type="ARBA" id="ARBA00023015"/>
    </source>
</evidence>
<organism evidence="5 6">
    <name type="scientific">Nonomuraea purpurea</name>
    <dbReference type="NCBI Taxonomy" id="1849276"/>
    <lineage>
        <taxon>Bacteria</taxon>
        <taxon>Bacillati</taxon>
        <taxon>Actinomycetota</taxon>
        <taxon>Actinomycetes</taxon>
        <taxon>Streptosporangiales</taxon>
        <taxon>Streptosporangiaceae</taxon>
        <taxon>Nonomuraea</taxon>
    </lineage>
</organism>
<evidence type="ECO:0000256" key="2">
    <source>
        <dbReference type="ARBA" id="ARBA00023125"/>
    </source>
</evidence>
<keyword evidence="3" id="KW-0804">Transcription</keyword>
<keyword evidence="2" id="KW-0238">DNA-binding</keyword>
<dbReference type="SMART" id="SM00347">
    <property type="entry name" value="HTH_MARR"/>
    <property type="match status" value="1"/>
</dbReference>
<keyword evidence="6" id="KW-1185">Reference proteome</keyword>
<evidence type="ECO:0000256" key="3">
    <source>
        <dbReference type="ARBA" id="ARBA00023163"/>
    </source>
</evidence>
<dbReference type="Gene3D" id="1.10.10.10">
    <property type="entry name" value="Winged helix-like DNA-binding domain superfamily/Winged helix DNA-binding domain"/>
    <property type="match status" value="1"/>
</dbReference>
<comment type="caution">
    <text evidence="5">The sequence shown here is derived from an EMBL/GenBank/DDBJ whole genome shotgun (WGS) entry which is preliminary data.</text>
</comment>
<dbReference type="InterPro" id="IPR036390">
    <property type="entry name" value="WH_DNA-bd_sf"/>
</dbReference>
<dbReference type="Pfam" id="PF12802">
    <property type="entry name" value="MarR_2"/>
    <property type="match status" value="1"/>
</dbReference>
<dbReference type="PANTHER" id="PTHR42756">
    <property type="entry name" value="TRANSCRIPTIONAL REGULATOR, MARR"/>
    <property type="match status" value="1"/>
</dbReference>
<gene>
    <name evidence="5" type="ORF">ACFOY2_18945</name>
</gene>
<evidence type="ECO:0000313" key="5">
    <source>
        <dbReference type="EMBL" id="MFC4009317.1"/>
    </source>
</evidence>
<accession>A0ABV8G5M8</accession>
<dbReference type="EMBL" id="JBHSBI010000009">
    <property type="protein sequence ID" value="MFC4009317.1"/>
    <property type="molecule type" value="Genomic_DNA"/>
</dbReference>
<name>A0ABV8G5M8_9ACTN</name>
<dbReference type="PANTHER" id="PTHR42756:SF1">
    <property type="entry name" value="TRANSCRIPTIONAL REPRESSOR OF EMRAB OPERON"/>
    <property type="match status" value="1"/>
</dbReference>